<dbReference type="AlphaFoldDB" id="A0A2T0BRW4"/>
<sequence>MYRCPIMDSNEYIGEDDMYDWDMDYYPMQYIYPPNMYRMCPVILNNSSPCMNCMRQMDYNSQWPPQTYPSHSRSEESTGYYSPDDYDDMDDLDEVEPADLEPEDEVKYEDEEFEDNDKRKTKIRTVDISEIRD</sequence>
<gene>
    <name evidence="2" type="ORF">CLLU_04000</name>
</gene>
<accession>A0A2T0BRW4</accession>
<comment type="caution">
    <text evidence="2">The sequence shown here is derived from an EMBL/GenBank/DDBJ whole genome shotgun (WGS) entry which is preliminary data.</text>
</comment>
<dbReference type="OrthoDB" id="1910878at2"/>
<feature type="region of interest" description="Disordered" evidence="1">
    <location>
        <begin position="64"/>
        <end position="133"/>
    </location>
</feature>
<proteinExistence type="predicted"/>
<dbReference type="RefSeq" id="WP_106007902.1">
    <property type="nucleotide sequence ID" value="NZ_JALCPJ010000001.1"/>
</dbReference>
<protein>
    <submittedName>
        <fullName evidence="2">Uncharacterized protein</fullName>
    </submittedName>
</protein>
<evidence type="ECO:0000313" key="3">
    <source>
        <dbReference type="Proteomes" id="UP000237798"/>
    </source>
</evidence>
<keyword evidence="3" id="KW-1185">Reference proteome</keyword>
<evidence type="ECO:0000256" key="1">
    <source>
        <dbReference type="SAM" id="MobiDB-lite"/>
    </source>
</evidence>
<name>A0A2T0BRW4_9CLOT</name>
<dbReference type="Proteomes" id="UP000237798">
    <property type="component" value="Unassembled WGS sequence"/>
</dbReference>
<dbReference type="EMBL" id="PVXP01000003">
    <property type="protein sequence ID" value="PRR86599.1"/>
    <property type="molecule type" value="Genomic_DNA"/>
</dbReference>
<reference evidence="2 3" key="1">
    <citation type="submission" date="2018-03" db="EMBL/GenBank/DDBJ databases">
        <title>Genome sequence of Clostridium luticellarii DSM 29923.</title>
        <authorList>
            <person name="Poehlein A."/>
            <person name="Daniel R."/>
        </authorList>
    </citation>
    <scope>NUCLEOTIDE SEQUENCE [LARGE SCALE GENOMIC DNA]</scope>
    <source>
        <strain evidence="2 3">DSM 29923</strain>
    </source>
</reference>
<feature type="compositionally biased region" description="Basic and acidic residues" evidence="1">
    <location>
        <begin position="124"/>
        <end position="133"/>
    </location>
</feature>
<feature type="compositionally biased region" description="Acidic residues" evidence="1">
    <location>
        <begin position="84"/>
        <end position="115"/>
    </location>
</feature>
<evidence type="ECO:0000313" key="2">
    <source>
        <dbReference type="EMBL" id="PRR86599.1"/>
    </source>
</evidence>
<organism evidence="2 3">
    <name type="scientific">Clostridium luticellarii</name>
    <dbReference type="NCBI Taxonomy" id="1691940"/>
    <lineage>
        <taxon>Bacteria</taxon>
        <taxon>Bacillati</taxon>
        <taxon>Bacillota</taxon>
        <taxon>Clostridia</taxon>
        <taxon>Eubacteriales</taxon>
        <taxon>Clostridiaceae</taxon>
        <taxon>Clostridium</taxon>
    </lineage>
</organism>